<reference evidence="1 2" key="1">
    <citation type="journal article" date="2016" name="PLoS Pathog.">
        <title>Biosynthesis of antibiotic leucinostatins in bio-control fungus Purpureocillium lilacinum and their inhibition on phytophthora revealed by genome mining.</title>
        <authorList>
            <person name="Wang G."/>
            <person name="Liu Z."/>
            <person name="Lin R."/>
            <person name="Li E."/>
            <person name="Mao Z."/>
            <person name="Ling J."/>
            <person name="Yang Y."/>
            <person name="Yin W.B."/>
            <person name="Xie B."/>
        </authorList>
    </citation>
    <scope>NUCLEOTIDE SEQUENCE [LARGE SCALE GENOMIC DNA]</scope>
    <source>
        <strain evidence="1">170</strain>
    </source>
</reference>
<name>A0A219APW5_METCM</name>
<dbReference type="AlphaFoldDB" id="A0A219APW5"/>
<evidence type="ECO:0000313" key="1">
    <source>
        <dbReference type="EMBL" id="OWT42848.1"/>
    </source>
</evidence>
<keyword evidence="2" id="KW-1185">Reference proteome</keyword>
<dbReference type="RefSeq" id="XP_022285319.1">
    <property type="nucleotide sequence ID" value="XM_022429627.1"/>
</dbReference>
<accession>A0A219APW5</accession>
<dbReference type="GeneID" id="33936847"/>
<evidence type="ECO:0000313" key="2">
    <source>
        <dbReference type="Proteomes" id="UP000078397"/>
    </source>
</evidence>
<sequence>MIQSRDSIPNIVKLPINGMVFPTGEISTENTPRYAQRLVYSPEGHRGDGKCRDKRIKHEADASLLMQVSLGCCALADDWDSAPVSCMHAATVTSIPKMASTGMSKRTGIARRSDDAYCFS</sequence>
<comment type="caution">
    <text evidence="1">The sequence shown here is derived from an EMBL/GenBank/DDBJ whole genome shotgun (WGS) entry which is preliminary data.</text>
</comment>
<protein>
    <submittedName>
        <fullName evidence="1">Uncharacterized protein</fullName>
    </submittedName>
</protein>
<dbReference type="EMBL" id="LSBJ02000005">
    <property type="protein sequence ID" value="OWT42848.1"/>
    <property type="molecule type" value="Genomic_DNA"/>
</dbReference>
<proteinExistence type="predicted"/>
<dbReference type="Proteomes" id="UP000078397">
    <property type="component" value="Unassembled WGS sequence"/>
</dbReference>
<organism evidence="1 2">
    <name type="scientific">Pochonia chlamydosporia 170</name>
    <dbReference type="NCBI Taxonomy" id="1380566"/>
    <lineage>
        <taxon>Eukaryota</taxon>
        <taxon>Fungi</taxon>
        <taxon>Dikarya</taxon>
        <taxon>Ascomycota</taxon>
        <taxon>Pezizomycotina</taxon>
        <taxon>Sordariomycetes</taxon>
        <taxon>Hypocreomycetidae</taxon>
        <taxon>Hypocreales</taxon>
        <taxon>Clavicipitaceae</taxon>
        <taxon>Pochonia</taxon>
    </lineage>
</organism>
<gene>
    <name evidence="1" type="ORF">VFPPC_17959</name>
</gene>
<dbReference type="KEGG" id="pchm:VFPPC_17959"/>